<comment type="subcellular location">
    <subcellularLocation>
        <location evidence="1">Cell envelope</location>
    </subcellularLocation>
    <subcellularLocation>
        <location evidence="2">Cell outer membrane</location>
    </subcellularLocation>
    <subcellularLocation>
        <location evidence="3">Secreted</location>
    </subcellularLocation>
</comment>
<dbReference type="EMBL" id="JACXAD010000005">
    <property type="protein sequence ID" value="MBD2767507.1"/>
    <property type="molecule type" value="Genomic_DNA"/>
</dbReference>
<feature type="chain" id="PRO_5037368764" description="T9SS type A sorting domain-containing protein" evidence="8">
    <location>
        <begin position="21"/>
        <end position="736"/>
    </location>
</feature>
<evidence type="ECO:0000256" key="6">
    <source>
        <dbReference type="ARBA" id="ARBA00023136"/>
    </source>
</evidence>
<dbReference type="InterPro" id="IPR012334">
    <property type="entry name" value="Pectin_lyas_fold"/>
</dbReference>
<dbReference type="InterPro" id="IPR006626">
    <property type="entry name" value="PbH1"/>
</dbReference>
<dbReference type="InterPro" id="IPR059226">
    <property type="entry name" value="Choice_anch_Q_dom"/>
</dbReference>
<evidence type="ECO:0000256" key="4">
    <source>
        <dbReference type="ARBA" id="ARBA00022525"/>
    </source>
</evidence>
<organism evidence="9 10">
    <name type="scientific">Hymenobacter montanus</name>
    <dbReference type="NCBI Taxonomy" id="2771359"/>
    <lineage>
        <taxon>Bacteria</taxon>
        <taxon>Pseudomonadati</taxon>
        <taxon>Bacteroidota</taxon>
        <taxon>Cytophagia</taxon>
        <taxon>Cytophagales</taxon>
        <taxon>Hymenobacteraceae</taxon>
        <taxon>Hymenobacter</taxon>
    </lineage>
</organism>
<keyword evidence="7" id="KW-0998">Cell outer membrane</keyword>
<dbReference type="Pfam" id="PF02415">
    <property type="entry name" value="Chlam_PMP"/>
    <property type="match status" value="6"/>
</dbReference>
<dbReference type="GO" id="GO:0009279">
    <property type="term" value="C:cell outer membrane"/>
    <property type="evidence" value="ECO:0007669"/>
    <property type="project" value="UniProtKB-SubCell"/>
</dbReference>
<dbReference type="Gene3D" id="2.160.20.10">
    <property type="entry name" value="Single-stranded right-handed beta-helix, Pectin lyase-like"/>
    <property type="match status" value="1"/>
</dbReference>
<keyword evidence="6" id="KW-0472">Membrane</keyword>
<keyword evidence="4" id="KW-0964">Secreted</keyword>
<dbReference type="SUPFAM" id="SSF51126">
    <property type="entry name" value="Pectin lyase-like"/>
    <property type="match status" value="2"/>
</dbReference>
<evidence type="ECO:0000256" key="3">
    <source>
        <dbReference type="ARBA" id="ARBA00004613"/>
    </source>
</evidence>
<dbReference type="InterPro" id="IPR011050">
    <property type="entry name" value="Pectin_lyase_fold/virulence"/>
</dbReference>
<evidence type="ECO:0000256" key="2">
    <source>
        <dbReference type="ARBA" id="ARBA00004442"/>
    </source>
</evidence>
<sequence length="736" mass="76805">MKKIALISLLSLGYSSTFGAVFTIPNGDVTALITAISTANTNGQADIINLAANGSYTLTAVNYTSAVLNSTGYEGERGLPNINNDVAGLDLTINGNGATIQRGSAAPNFGLFSCQGQTVFNNLIFRNGNVNAQGAAIFVQSKGHLEVNSCSFYNNTSLLNSEGGGGAIYTKSLSVLTVRDSYFENNSAINTGGAISNLLSNMTILNCSFKNNRTTSLTGGVGGTIYEDGARGDNGFTIIRNSIFEGSSTVGDGGALFLQMYNNESSEVTGCTFRANSARLGGALWYEGAGSNGVSDPEYPLNKIPENTTLLFNSCVFDGNTATQFGGAVWLSKCILNEIHSCTFKNNTANYGGAIDLITNRPFTFRNSTFNNNRAYNAAAIGAAVSAKLTVYNCTFEGNIADAYGGAITVPHNSTPVDIINCVFANNQATSTANGQGGAIYSGPSTPNNTVMIKNNIFFNQTVGNPWNVWKHCSCELNDGGNNIFFPENAGGRCVATPGNSLFVDPLLSPLANNGGPTQTMALRAGSPAIDAGGSSCPATDQRGLVRVGACDIGAYEFSAPLPVELTAFSVTASAGVAQLRWRTASETANAGFAVEVSSDGRQFRRLGWVAGQGSRAHPTDYTFADPALASYAGPLVYYRLQQVDEGGTGRFSPVRSVPVSGALGLQLWPNPARQRVSVGGVGAGQAVRVYDLSGRLVLAATVPVSGPSELELPAGLPRGSYLVRAGVRAARLVLE</sequence>
<dbReference type="PANTHER" id="PTHR11319:SF35">
    <property type="entry name" value="OUTER MEMBRANE PROTEIN PMPC-RELATED"/>
    <property type="match status" value="1"/>
</dbReference>
<dbReference type="Proteomes" id="UP000612233">
    <property type="component" value="Unassembled WGS sequence"/>
</dbReference>
<proteinExistence type="predicted"/>
<dbReference type="InterPro" id="IPR003368">
    <property type="entry name" value="POMP_repeat"/>
</dbReference>
<name>A0A927BCF0_9BACT</name>
<reference evidence="9" key="1">
    <citation type="submission" date="2020-09" db="EMBL/GenBank/DDBJ databases">
        <authorList>
            <person name="Kim M.K."/>
        </authorList>
    </citation>
    <scope>NUCLEOTIDE SEQUENCE</scope>
    <source>
        <strain evidence="9">BT664</strain>
    </source>
</reference>
<dbReference type="SMART" id="SM00710">
    <property type="entry name" value="PbH1"/>
    <property type="match status" value="9"/>
</dbReference>
<keyword evidence="10" id="KW-1185">Reference proteome</keyword>
<dbReference type="PANTHER" id="PTHR11319">
    <property type="entry name" value="G PROTEIN-COUPLED RECEPTOR-RELATED"/>
    <property type="match status" value="1"/>
</dbReference>
<keyword evidence="5 8" id="KW-0732">Signal</keyword>
<comment type="caution">
    <text evidence="9">The sequence shown here is derived from an EMBL/GenBank/DDBJ whole genome shotgun (WGS) entry which is preliminary data.</text>
</comment>
<evidence type="ECO:0000256" key="7">
    <source>
        <dbReference type="ARBA" id="ARBA00023237"/>
    </source>
</evidence>
<accession>A0A927BCF0</accession>
<dbReference type="NCBIfam" id="NF041518">
    <property type="entry name" value="choice_anch_Q"/>
    <property type="match status" value="1"/>
</dbReference>
<protein>
    <recommendedName>
        <fullName evidence="11">T9SS type A sorting domain-containing protein</fullName>
    </recommendedName>
</protein>
<gene>
    <name evidence="9" type="ORF">IC235_06330</name>
</gene>
<evidence type="ECO:0000256" key="8">
    <source>
        <dbReference type="SAM" id="SignalP"/>
    </source>
</evidence>
<dbReference type="GO" id="GO:0005576">
    <property type="term" value="C:extracellular region"/>
    <property type="evidence" value="ECO:0007669"/>
    <property type="project" value="UniProtKB-SubCell"/>
</dbReference>
<evidence type="ECO:0000256" key="1">
    <source>
        <dbReference type="ARBA" id="ARBA00004196"/>
    </source>
</evidence>
<evidence type="ECO:0000313" key="9">
    <source>
        <dbReference type="EMBL" id="MBD2767507.1"/>
    </source>
</evidence>
<evidence type="ECO:0000313" key="10">
    <source>
        <dbReference type="Proteomes" id="UP000612233"/>
    </source>
</evidence>
<evidence type="ECO:0008006" key="11">
    <source>
        <dbReference type="Google" id="ProtNLM"/>
    </source>
</evidence>
<feature type="signal peptide" evidence="8">
    <location>
        <begin position="1"/>
        <end position="20"/>
    </location>
</feature>
<dbReference type="AlphaFoldDB" id="A0A927BCF0"/>
<evidence type="ECO:0000256" key="5">
    <source>
        <dbReference type="ARBA" id="ARBA00022729"/>
    </source>
</evidence>